<sequence length="98" mass="10522">MDGEALGRCLGISPKTLLNGVKTGHFSSRESERLYALIAVLQASCQLFEGDVQTASRFLISPLRGLNSKTPLEILRKGGGEARAVIDLIGRLENGILL</sequence>
<evidence type="ECO:0000313" key="3">
    <source>
        <dbReference type="Proteomes" id="UP000326557"/>
    </source>
</evidence>
<evidence type="ECO:0000313" key="2">
    <source>
        <dbReference type="EMBL" id="VVN78583.1"/>
    </source>
</evidence>
<protein>
    <recommendedName>
        <fullName evidence="1">Antitoxin Xre/MbcA/ParS-like toxin-binding domain-containing protein</fullName>
    </recommendedName>
</protein>
<proteinExistence type="predicted"/>
<accession>A0A5E7AWH9</accession>
<dbReference type="NCBIfam" id="TIGR02293">
    <property type="entry name" value="TAS_TIGR02293"/>
    <property type="match status" value="1"/>
</dbReference>
<dbReference type="Proteomes" id="UP000326557">
    <property type="component" value="Unassembled WGS sequence"/>
</dbReference>
<dbReference type="Pfam" id="PF09722">
    <property type="entry name" value="Xre_MbcA_ParS_C"/>
    <property type="match status" value="1"/>
</dbReference>
<evidence type="ECO:0000259" key="1">
    <source>
        <dbReference type="Pfam" id="PF09722"/>
    </source>
</evidence>
<dbReference type="EMBL" id="CABVHP010000002">
    <property type="protein sequence ID" value="VVN78583.1"/>
    <property type="molecule type" value="Genomic_DNA"/>
</dbReference>
<gene>
    <name evidence="2" type="ORF">PS704_00910</name>
</gene>
<organism evidence="2 3">
    <name type="scientific">Pseudomonas fluorescens</name>
    <dbReference type="NCBI Taxonomy" id="294"/>
    <lineage>
        <taxon>Bacteria</taxon>
        <taxon>Pseudomonadati</taxon>
        <taxon>Pseudomonadota</taxon>
        <taxon>Gammaproteobacteria</taxon>
        <taxon>Pseudomonadales</taxon>
        <taxon>Pseudomonadaceae</taxon>
        <taxon>Pseudomonas</taxon>
    </lineage>
</organism>
<feature type="domain" description="Antitoxin Xre/MbcA/ParS-like toxin-binding" evidence="1">
    <location>
        <begin position="47"/>
        <end position="95"/>
    </location>
</feature>
<dbReference type="InterPro" id="IPR011979">
    <property type="entry name" value="Antitox_Xre"/>
</dbReference>
<reference evidence="2 3" key="1">
    <citation type="submission" date="2019-09" db="EMBL/GenBank/DDBJ databases">
        <authorList>
            <person name="Chandra G."/>
            <person name="Truman W A."/>
        </authorList>
    </citation>
    <scope>NUCLEOTIDE SEQUENCE [LARGE SCALE GENOMIC DNA]</scope>
    <source>
        <strain evidence="2">PS704</strain>
    </source>
</reference>
<dbReference type="InterPro" id="IPR024467">
    <property type="entry name" value="Xre/MbcA/ParS-like_toxin-bd"/>
</dbReference>
<name>A0A5E7AWH9_PSEFL</name>
<dbReference type="AlphaFoldDB" id="A0A5E7AWH9"/>